<feature type="domain" description="Solute-binding protein family 5" evidence="2">
    <location>
        <begin position="105"/>
        <end position="511"/>
    </location>
</feature>
<organism evidence="4">
    <name type="scientific">Wolinella succinogenes (strain ATCC 29543 / DSM 1740 / CCUG 13145 / JCM 31913 / LMG 7466 / NCTC 11488 / FDC 602W)</name>
    <name type="common">Vibrio succinogenes</name>
    <dbReference type="NCBI Taxonomy" id="273121"/>
    <lineage>
        <taxon>Bacteria</taxon>
        <taxon>Pseudomonadati</taxon>
        <taxon>Campylobacterota</taxon>
        <taxon>Epsilonproteobacteria</taxon>
        <taxon>Campylobacterales</taxon>
        <taxon>Helicobacteraceae</taxon>
        <taxon>Wolinella</taxon>
    </lineage>
</organism>
<evidence type="ECO:0000313" key="3">
    <source>
        <dbReference type="EMBL" id="CAE09701.1"/>
    </source>
</evidence>
<evidence type="ECO:0000313" key="4">
    <source>
        <dbReference type="Proteomes" id="UP000000422"/>
    </source>
</evidence>
<dbReference type="PANTHER" id="PTHR30290">
    <property type="entry name" value="PERIPLASMIC BINDING COMPONENT OF ABC TRANSPORTER"/>
    <property type="match status" value="1"/>
</dbReference>
<evidence type="ECO:0000259" key="2">
    <source>
        <dbReference type="Pfam" id="PF00496"/>
    </source>
</evidence>
<keyword evidence="4" id="KW-1185">Reference proteome</keyword>
<reference evidence="3 4" key="1">
    <citation type="journal article" date="2003" name="Proc. Natl. Acad. Sci. U.S.A.">
        <title>Complete genome sequence and analysis of Wolinella succinogenes.</title>
        <authorList>
            <person name="Baar C."/>
            <person name="Eppinger M."/>
            <person name="Raddatz G."/>
            <person name="Simon JM."/>
            <person name="Lanz C."/>
            <person name="Klimmek O."/>
            <person name="Nandakumar R."/>
            <person name="Gross R."/>
            <person name="Rosinus A."/>
            <person name="Keller H."/>
            <person name="Jagtap P."/>
            <person name="Linke B."/>
            <person name="Meyer F."/>
            <person name="Lederer H."/>
            <person name="Schuster S.C."/>
        </authorList>
    </citation>
    <scope>NUCLEOTIDE SEQUENCE [LARGE SCALE GENOMIC DNA]</scope>
    <source>
        <strain evidence="4">ATCC 29543 / DSM 1740 / CCUG 13145 / JCM 31913 / LMG 7466 / NCTC 11488 / FDC 602W</strain>
    </source>
</reference>
<keyword evidence="1" id="KW-0732">Signal</keyword>
<dbReference type="HOGENOM" id="CLU_023171_0_0_7"/>
<dbReference type="GO" id="GO:0030288">
    <property type="term" value="C:outer membrane-bounded periplasmic space"/>
    <property type="evidence" value="ECO:0007669"/>
    <property type="project" value="TreeGrafter"/>
</dbReference>
<proteinExistence type="predicted"/>
<gene>
    <name evidence="3" type="ordered locus">WS0567</name>
</gene>
<dbReference type="InterPro" id="IPR000914">
    <property type="entry name" value="SBP_5_dom"/>
</dbReference>
<name>Q7MSD1_WOLSU</name>
<dbReference type="Gene3D" id="3.40.190.10">
    <property type="entry name" value="Periplasmic binding protein-like II"/>
    <property type="match status" value="1"/>
</dbReference>
<sequence length="613" mass="71320">MRMKGFSWGVLWLFLCAGGLEFAFASTFSDKGFSLSGEVKYKELKYFDYVNPEAPKGGAIKRYEIGGFDTLNAFALKGTPADGLELLYDTLTVHSEDEPFSEYGLVAERIQRAKDNSFVIFHLNKNARFHDGNPITAFDVEFSFNTLIGTGNPAIKRYYEDVKEVVVVDKYTVKFNFSNKENRELPLILGQLRILPKHFYENRPFGENPLEIPLGSGPYRILSFETGKEIVYERVKDYWAQKHPTRLGYFNFDRVAYEYYKDETVALEAFKAGAYDFRQESAAKTWALGYEGEPLKKKQIIKEEIAHSLPSGMQGYFFNTRRDLFKDIRVREALSYAFDFEWSNKNLFFGQYTRTKSFFDNSELASFGTPSPQEREWLTPFKEQLPEGIFDQPFTLPTTKGDGNIRPQLKRAQQLLKEAGYEIKNKKLIHTTTGQPFVFELLLLSPAMERVALPFKRNLATLGIEMKIRTIDLTQYINRLREFDYDMIVGVIGQSLSPGNEQRYYWHSSSKDERGSKNYAGIDHPAVDRLVEMVVNAKDRRELVDYTRALDRVLLWNHYVIPHFHNRTFRVAHWNRFSRPNISPLYGLGFWTWWVDPQKEEELLKARPALKRR</sequence>
<dbReference type="GO" id="GO:0042884">
    <property type="term" value="P:microcin transport"/>
    <property type="evidence" value="ECO:0007669"/>
    <property type="project" value="TreeGrafter"/>
</dbReference>
<dbReference type="InterPro" id="IPR039424">
    <property type="entry name" value="SBP_5"/>
</dbReference>
<dbReference type="PIRSF" id="PIRSF002741">
    <property type="entry name" value="MppA"/>
    <property type="match status" value="1"/>
</dbReference>
<dbReference type="Proteomes" id="UP000000422">
    <property type="component" value="Chromosome"/>
</dbReference>
<dbReference type="Gene3D" id="3.10.105.10">
    <property type="entry name" value="Dipeptide-binding Protein, Domain 3"/>
    <property type="match status" value="1"/>
</dbReference>
<protein>
    <recommendedName>
        <fullName evidence="2">Solute-binding protein family 5 domain-containing protein</fullName>
    </recommendedName>
</protein>
<accession>Q7MSD1</accession>
<dbReference type="GO" id="GO:0015833">
    <property type="term" value="P:peptide transport"/>
    <property type="evidence" value="ECO:0007669"/>
    <property type="project" value="TreeGrafter"/>
</dbReference>
<evidence type="ECO:0000256" key="1">
    <source>
        <dbReference type="ARBA" id="ARBA00022729"/>
    </source>
</evidence>
<dbReference type="EMBL" id="BX571658">
    <property type="protein sequence ID" value="CAE09701.1"/>
    <property type="molecule type" value="Genomic_DNA"/>
</dbReference>
<dbReference type="CDD" id="cd08497">
    <property type="entry name" value="MbnE-like"/>
    <property type="match status" value="1"/>
</dbReference>
<dbReference type="GO" id="GO:0043190">
    <property type="term" value="C:ATP-binding cassette (ABC) transporter complex"/>
    <property type="evidence" value="ECO:0007669"/>
    <property type="project" value="InterPro"/>
</dbReference>
<dbReference type="AlphaFoldDB" id="Q7MSD1"/>
<dbReference type="SUPFAM" id="SSF53850">
    <property type="entry name" value="Periplasmic binding protein-like II"/>
    <property type="match status" value="1"/>
</dbReference>
<dbReference type="PANTHER" id="PTHR30290:SF64">
    <property type="entry name" value="ABC TRANSPORTER PERIPLASMIC BINDING PROTEIN"/>
    <property type="match status" value="1"/>
</dbReference>
<dbReference type="GO" id="GO:1904680">
    <property type="term" value="F:peptide transmembrane transporter activity"/>
    <property type="evidence" value="ECO:0007669"/>
    <property type="project" value="TreeGrafter"/>
</dbReference>
<dbReference type="Pfam" id="PF00496">
    <property type="entry name" value="SBP_bac_5"/>
    <property type="match status" value="1"/>
</dbReference>
<dbReference type="FunFam" id="3.10.105.10:FF:000005">
    <property type="entry name" value="ABC transporter substrate-binding protein"/>
    <property type="match status" value="1"/>
</dbReference>
<dbReference type="KEGG" id="wsu:WS0567"/>
<dbReference type="STRING" id="273121.WS0567"/>
<dbReference type="InterPro" id="IPR030678">
    <property type="entry name" value="Peptide/Ni-bd"/>
</dbReference>
<dbReference type="DNASU" id="2554885"/>
<dbReference type="eggNOG" id="COG4166">
    <property type="taxonomic scope" value="Bacteria"/>
</dbReference>